<evidence type="ECO:0000313" key="2">
    <source>
        <dbReference type="Proteomes" id="UP001596321"/>
    </source>
</evidence>
<evidence type="ECO:0000313" key="1">
    <source>
        <dbReference type="EMBL" id="MFC6505368.1"/>
    </source>
</evidence>
<comment type="caution">
    <text evidence="1">The sequence shown here is derived from an EMBL/GenBank/DDBJ whole genome shotgun (WGS) entry which is preliminary data.</text>
</comment>
<organism evidence="1 2">
    <name type="scientific">Streptomyces plicatus</name>
    <dbReference type="NCBI Taxonomy" id="1922"/>
    <lineage>
        <taxon>Bacteria</taxon>
        <taxon>Bacillati</taxon>
        <taxon>Actinomycetota</taxon>
        <taxon>Actinomycetes</taxon>
        <taxon>Kitasatosporales</taxon>
        <taxon>Streptomycetaceae</taxon>
        <taxon>Streptomyces</taxon>
        <taxon>Streptomyces rochei group</taxon>
    </lineage>
</organism>
<dbReference type="Proteomes" id="UP001596321">
    <property type="component" value="Unassembled WGS sequence"/>
</dbReference>
<reference evidence="2" key="1">
    <citation type="journal article" date="2019" name="Int. J. Syst. Evol. Microbiol.">
        <title>The Global Catalogue of Microorganisms (GCM) 10K type strain sequencing project: providing services to taxonomists for standard genome sequencing and annotation.</title>
        <authorList>
            <consortium name="The Broad Institute Genomics Platform"/>
            <consortium name="The Broad Institute Genome Sequencing Center for Infectious Disease"/>
            <person name="Wu L."/>
            <person name="Ma J."/>
        </authorList>
    </citation>
    <scope>NUCLEOTIDE SEQUENCE [LARGE SCALE GENOMIC DNA]</scope>
    <source>
        <strain evidence="2">JCM 4504</strain>
    </source>
</reference>
<dbReference type="EMBL" id="JBHSUW010000001">
    <property type="protein sequence ID" value="MFC6505368.1"/>
    <property type="molecule type" value="Genomic_DNA"/>
</dbReference>
<accession>A0ABW1Y4R9</accession>
<proteinExistence type="predicted"/>
<dbReference type="RefSeq" id="WP_125537067.1">
    <property type="nucleotide sequence ID" value="NZ_BMUJ01000018.1"/>
</dbReference>
<gene>
    <name evidence="1" type="ORF">ACFQFF_28780</name>
</gene>
<protein>
    <submittedName>
        <fullName evidence="1">Uncharacterized protein</fullName>
    </submittedName>
</protein>
<name>A0ABW1Y4R9_STRPL</name>
<keyword evidence="2" id="KW-1185">Reference proteome</keyword>
<sequence length="87" mass="9212">MPRVECKVCGRGIAAGLVAGRPAKGRVWRHDPTEQPSGIGDFLVSCTGSLEIVDLPRPGEQLALDLGVDTDELEDAPLEGIDTIALF</sequence>